<proteinExistence type="predicted"/>
<dbReference type="AlphaFoldDB" id="A0AA36D7Y9"/>
<evidence type="ECO:0000259" key="3">
    <source>
        <dbReference type="PROSITE" id="PS00498"/>
    </source>
</evidence>
<protein>
    <recommendedName>
        <fullName evidence="3">Tyrosinase copper-binding domain-containing protein</fullName>
    </recommendedName>
</protein>
<accession>A0AA36D7Y9</accession>
<evidence type="ECO:0000313" key="5">
    <source>
        <dbReference type="Proteomes" id="UP001177023"/>
    </source>
</evidence>
<feature type="region of interest" description="Disordered" evidence="2">
    <location>
        <begin position="209"/>
        <end position="251"/>
    </location>
</feature>
<dbReference type="SUPFAM" id="SSF48056">
    <property type="entry name" value="Di-copper centre-containing domain"/>
    <property type="match status" value="1"/>
</dbReference>
<name>A0AA36D7Y9_9BILA</name>
<evidence type="ECO:0000313" key="4">
    <source>
        <dbReference type="EMBL" id="CAJ0581469.1"/>
    </source>
</evidence>
<feature type="region of interest" description="Disordered" evidence="2">
    <location>
        <begin position="156"/>
        <end position="191"/>
    </location>
</feature>
<dbReference type="PANTHER" id="PTHR11474:SF21">
    <property type="entry name" value="SHKT DOMAIN-CONTAINING PROTEIN"/>
    <property type="match status" value="1"/>
</dbReference>
<dbReference type="Gene3D" id="1.10.1280.10">
    <property type="entry name" value="Di-copper center containing domain from catechol oxidase"/>
    <property type="match status" value="1"/>
</dbReference>
<dbReference type="PROSITE" id="PS00498">
    <property type="entry name" value="TYROSINASE_2"/>
    <property type="match status" value="1"/>
</dbReference>
<evidence type="ECO:0000256" key="1">
    <source>
        <dbReference type="ARBA" id="ARBA00022723"/>
    </source>
</evidence>
<dbReference type="Proteomes" id="UP001177023">
    <property type="component" value="Unassembled WGS sequence"/>
</dbReference>
<keyword evidence="1" id="KW-0479">Metal-binding</keyword>
<reference evidence="4" key="1">
    <citation type="submission" date="2023-06" db="EMBL/GenBank/DDBJ databases">
        <authorList>
            <person name="Delattre M."/>
        </authorList>
    </citation>
    <scope>NUCLEOTIDE SEQUENCE</scope>
    <source>
        <strain evidence="4">AF72</strain>
    </source>
</reference>
<sequence>MRHAERFRFSATPYANLLTSTNDPLFWLHHSFVDLIWEQWRQAKQTRQQRENHYPADNLQCATEAHFGGTIMRPFTPLINKDGLSNSYTDNLYEYAPRPGCSAQQDCGSELLFCDRSNGAPRCASKVKIGASCGGYRMGENPCYRGECLNGICQRSSQPNPGPAPTTGRPDVPTTTRRTWPTRPPWNGGSPTHIEPGYGCGVHVEPGYGSGPHVEPGYRNPDSPVYVEPGLDPITYPPSNQNPYLAFQRGK</sequence>
<dbReference type="PANTHER" id="PTHR11474">
    <property type="entry name" value="TYROSINASE FAMILY MEMBER"/>
    <property type="match status" value="1"/>
</dbReference>
<organism evidence="4 5">
    <name type="scientific">Mesorhabditis spiculigera</name>
    <dbReference type="NCBI Taxonomy" id="96644"/>
    <lineage>
        <taxon>Eukaryota</taxon>
        <taxon>Metazoa</taxon>
        <taxon>Ecdysozoa</taxon>
        <taxon>Nematoda</taxon>
        <taxon>Chromadorea</taxon>
        <taxon>Rhabditida</taxon>
        <taxon>Rhabditina</taxon>
        <taxon>Rhabditomorpha</taxon>
        <taxon>Rhabditoidea</taxon>
        <taxon>Rhabditidae</taxon>
        <taxon>Mesorhabditinae</taxon>
        <taxon>Mesorhabditis</taxon>
    </lineage>
</organism>
<dbReference type="Pfam" id="PF00264">
    <property type="entry name" value="Tyrosinase"/>
    <property type="match status" value="1"/>
</dbReference>
<dbReference type="GO" id="GO:0016491">
    <property type="term" value="F:oxidoreductase activity"/>
    <property type="evidence" value="ECO:0007669"/>
    <property type="project" value="InterPro"/>
</dbReference>
<dbReference type="InterPro" id="IPR008922">
    <property type="entry name" value="Di-copper_centre_dom_sf"/>
</dbReference>
<feature type="non-terminal residue" evidence="4">
    <location>
        <position position="251"/>
    </location>
</feature>
<feature type="domain" description="Tyrosinase copper-binding" evidence="3">
    <location>
        <begin position="23"/>
        <end position="34"/>
    </location>
</feature>
<dbReference type="InterPro" id="IPR050316">
    <property type="entry name" value="Tyrosinase/Hemocyanin"/>
</dbReference>
<keyword evidence="5" id="KW-1185">Reference proteome</keyword>
<dbReference type="InterPro" id="IPR002227">
    <property type="entry name" value="Tyrosinase_Cu-bd"/>
</dbReference>
<gene>
    <name evidence="4" type="ORF">MSPICULIGERA_LOCUS19628</name>
</gene>
<feature type="compositionally biased region" description="Low complexity" evidence="2">
    <location>
        <begin position="165"/>
        <end position="181"/>
    </location>
</feature>
<dbReference type="GO" id="GO:0046872">
    <property type="term" value="F:metal ion binding"/>
    <property type="evidence" value="ECO:0007669"/>
    <property type="project" value="UniProtKB-KW"/>
</dbReference>
<dbReference type="EMBL" id="CATQJA010002663">
    <property type="protein sequence ID" value="CAJ0581469.1"/>
    <property type="molecule type" value="Genomic_DNA"/>
</dbReference>
<evidence type="ECO:0000256" key="2">
    <source>
        <dbReference type="SAM" id="MobiDB-lite"/>
    </source>
</evidence>
<comment type="caution">
    <text evidence="4">The sequence shown here is derived from an EMBL/GenBank/DDBJ whole genome shotgun (WGS) entry which is preliminary data.</text>
</comment>